<dbReference type="Pfam" id="PF06271">
    <property type="entry name" value="RDD"/>
    <property type="match status" value="1"/>
</dbReference>
<comment type="caution">
    <text evidence="7">The sequence shown here is derived from an EMBL/GenBank/DDBJ whole genome shotgun (WGS) entry which is preliminary data.</text>
</comment>
<accession>A0ABV0KFF4</accession>
<evidence type="ECO:0000313" key="7">
    <source>
        <dbReference type="EMBL" id="MEP1057074.1"/>
    </source>
</evidence>
<gene>
    <name evidence="7" type="ORF">NDI38_01405</name>
</gene>
<evidence type="ECO:0000259" key="6">
    <source>
        <dbReference type="Pfam" id="PF06271"/>
    </source>
</evidence>
<keyword evidence="2 5" id="KW-0812">Transmembrane</keyword>
<dbReference type="RefSeq" id="WP_190453770.1">
    <property type="nucleotide sequence ID" value="NZ_JAMPLM010000001.1"/>
</dbReference>
<keyword evidence="8" id="KW-1185">Reference proteome</keyword>
<sequence length="175" mass="19197">MSNDLGSPLRFPRVPNDRRLAAFAIDFGTASLLSILGGASAVIPLFILSWYGLRVILVVKNQGQSLGRWALDMKVLDPKYRALPGLVELTKREALTGGGSLLLLLSIVNLSPTNGLILIAPIPLLVDCGLAFLDNDFRQAWHDRIARTVVIQTSRGYSLDIKLKKMFAQVSDRVK</sequence>
<comment type="subcellular location">
    <subcellularLocation>
        <location evidence="1">Membrane</location>
        <topology evidence="1">Multi-pass membrane protein</topology>
    </subcellularLocation>
</comment>
<feature type="domain" description="RDD" evidence="6">
    <location>
        <begin position="22"/>
        <end position="146"/>
    </location>
</feature>
<evidence type="ECO:0000256" key="4">
    <source>
        <dbReference type="ARBA" id="ARBA00023136"/>
    </source>
</evidence>
<keyword evidence="3 5" id="KW-1133">Transmembrane helix</keyword>
<name>A0ABV0KFF4_9CYAN</name>
<evidence type="ECO:0000313" key="8">
    <source>
        <dbReference type="Proteomes" id="UP001476950"/>
    </source>
</evidence>
<organism evidence="7 8">
    <name type="scientific">Stenomitos frigidus AS-A4</name>
    <dbReference type="NCBI Taxonomy" id="2933935"/>
    <lineage>
        <taxon>Bacteria</taxon>
        <taxon>Bacillati</taxon>
        <taxon>Cyanobacteriota</taxon>
        <taxon>Cyanophyceae</taxon>
        <taxon>Leptolyngbyales</taxon>
        <taxon>Leptolyngbyaceae</taxon>
        <taxon>Stenomitos</taxon>
    </lineage>
</organism>
<protein>
    <submittedName>
        <fullName evidence="7">RDD family protein</fullName>
    </submittedName>
</protein>
<proteinExistence type="predicted"/>
<evidence type="ECO:0000256" key="3">
    <source>
        <dbReference type="ARBA" id="ARBA00022989"/>
    </source>
</evidence>
<dbReference type="EMBL" id="JAMPLM010000001">
    <property type="protein sequence ID" value="MEP1057074.1"/>
    <property type="molecule type" value="Genomic_DNA"/>
</dbReference>
<evidence type="ECO:0000256" key="1">
    <source>
        <dbReference type="ARBA" id="ARBA00004141"/>
    </source>
</evidence>
<reference evidence="7 8" key="1">
    <citation type="submission" date="2022-04" db="EMBL/GenBank/DDBJ databases">
        <title>Positive selection, recombination, and allopatry shape intraspecific diversity of widespread and dominant cyanobacteria.</title>
        <authorList>
            <person name="Wei J."/>
            <person name="Shu W."/>
            <person name="Hu C."/>
        </authorList>
    </citation>
    <scope>NUCLEOTIDE SEQUENCE [LARGE SCALE GENOMIC DNA]</scope>
    <source>
        <strain evidence="7 8">AS-A4</strain>
    </source>
</reference>
<evidence type="ECO:0000256" key="5">
    <source>
        <dbReference type="SAM" id="Phobius"/>
    </source>
</evidence>
<evidence type="ECO:0000256" key="2">
    <source>
        <dbReference type="ARBA" id="ARBA00022692"/>
    </source>
</evidence>
<feature type="transmembrane region" description="Helical" evidence="5">
    <location>
        <begin position="20"/>
        <end position="53"/>
    </location>
</feature>
<dbReference type="InterPro" id="IPR010432">
    <property type="entry name" value="RDD"/>
</dbReference>
<keyword evidence="4 5" id="KW-0472">Membrane</keyword>
<dbReference type="Proteomes" id="UP001476950">
    <property type="component" value="Unassembled WGS sequence"/>
</dbReference>